<keyword evidence="5 8" id="KW-0472">Membrane</keyword>
<dbReference type="Pfam" id="PF07686">
    <property type="entry name" value="V-set"/>
    <property type="match status" value="2"/>
</dbReference>
<dbReference type="PROSITE" id="PS50835">
    <property type="entry name" value="IG_LIKE"/>
    <property type="match status" value="2"/>
</dbReference>
<keyword evidence="7" id="KW-0325">Glycoprotein</keyword>
<evidence type="ECO:0000256" key="6">
    <source>
        <dbReference type="ARBA" id="ARBA00023157"/>
    </source>
</evidence>
<dbReference type="PANTHER" id="PTHR19433:SF127">
    <property type="entry name" value="NITR9"/>
    <property type="match status" value="1"/>
</dbReference>
<keyword evidence="8" id="KW-1133">Transmembrane helix</keyword>
<organism evidence="10 11">
    <name type="scientific">Labrus bergylta</name>
    <name type="common">ballan wrasse</name>
    <dbReference type="NCBI Taxonomy" id="56723"/>
    <lineage>
        <taxon>Eukaryota</taxon>
        <taxon>Metazoa</taxon>
        <taxon>Chordata</taxon>
        <taxon>Craniata</taxon>
        <taxon>Vertebrata</taxon>
        <taxon>Euteleostomi</taxon>
        <taxon>Actinopterygii</taxon>
        <taxon>Neopterygii</taxon>
        <taxon>Teleostei</taxon>
        <taxon>Neoteleostei</taxon>
        <taxon>Acanthomorphata</taxon>
        <taxon>Eupercaria</taxon>
        <taxon>Labriformes</taxon>
        <taxon>Labridae</taxon>
        <taxon>Labrus</taxon>
    </lineage>
</organism>
<keyword evidence="8" id="KW-0812">Transmembrane</keyword>
<dbReference type="AlphaFoldDB" id="A0A3Q3DZB4"/>
<evidence type="ECO:0000256" key="1">
    <source>
        <dbReference type="ARBA" id="ARBA00004236"/>
    </source>
</evidence>
<feature type="domain" description="Ig-like" evidence="9">
    <location>
        <begin position="96"/>
        <end position="226"/>
    </location>
</feature>
<feature type="transmembrane region" description="Helical" evidence="8">
    <location>
        <begin position="345"/>
        <end position="369"/>
    </location>
</feature>
<dbReference type="Ensembl" id="ENSLBET00000000164.1">
    <property type="protein sequence ID" value="ENSLBEP00000000160.1"/>
    <property type="gene ID" value="ENSLBEG00000000136.1"/>
</dbReference>
<dbReference type="GO" id="GO:0009617">
    <property type="term" value="P:response to bacterium"/>
    <property type="evidence" value="ECO:0007669"/>
    <property type="project" value="TreeGrafter"/>
</dbReference>
<feature type="domain" description="Ig-like" evidence="9">
    <location>
        <begin position="250"/>
        <end position="323"/>
    </location>
</feature>
<evidence type="ECO:0000256" key="4">
    <source>
        <dbReference type="ARBA" id="ARBA00022859"/>
    </source>
</evidence>
<dbReference type="CDD" id="cd00099">
    <property type="entry name" value="IgV"/>
    <property type="match status" value="1"/>
</dbReference>
<protein>
    <submittedName>
        <fullName evidence="10">Uncharacterized LOC109992807</fullName>
    </submittedName>
</protein>
<dbReference type="InParanoid" id="A0A3Q3DZB4"/>
<dbReference type="InterPro" id="IPR013783">
    <property type="entry name" value="Ig-like_fold"/>
</dbReference>
<accession>A0A3Q3DZB4</accession>
<evidence type="ECO:0000313" key="10">
    <source>
        <dbReference type="Ensembl" id="ENSLBEP00000000160.1"/>
    </source>
</evidence>
<dbReference type="PANTHER" id="PTHR19433">
    <property type="entry name" value="T-CELL RECEPTOR ALPHA CHAIN V REGION-RELATED"/>
    <property type="match status" value="1"/>
</dbReference>
<evidence type="ECO:0000259" key="9">
    <source>
        <dbReference type="PROSITE" id="PS50835"/>
    </source>
</evidence>
<reference evidence="10" key="2">
    <citation type="submission" date="2025-09" db="UniProtKB">
        <authorList>
            <consortium name="Ensembl"/>
        </authorList>
    </citation>
    <scope>IDENTIFICATION</scope>
</reference>
<dbReference type="GeneTree" id="ENSGT00950000182968"/>
<proteinExistence type="predicted"/>
<sequence length="426" mass="48244">MLYFDQTTAQMFHLDHRGLFEKVEKGDNMSSLRQCSGAILFLFIIAIQGVRNMFTVFPKKDSQPDWLIKFKVSSVKSKEGVEISVIHHSNRSTMAPPIFAFYFTCLFMANVAFSTTSKSSFLHFQTVSVGESVTLPCACQDETAVMFYWYKQTLGQIPQLMTTFYKHNDLVIFHDKFKNNSRFSFDPKISKYTLKILDFGISDSATYFCIGSDLYNFEFCQSTTVSAKDLDIQAIIHQSVSETTTKPRDMTLTCTVHPGTCDGEHNVYWFKNSEESHPGLIYTHGGRNDQCERNPTPQTHSCVYNLPMTNLNLSHAGTYYCAVASCGHILFGDGTKLELKGDPPVLVYILSTALTFTTILVALLAFSLYKMKSRNCMCPEDSSPATTLREDADNLHYAALSVHRANRSRRQREDNMNECVYTGVRQ</sequence>
<comment type="subcellular location">
    <subcellularLocation>
        <location evidence="1">Cell membrane</location>
    </subcellularLocation>
</comment>
<keyword evidence="2" id="KW-1003">Cell membrane</keyword>
<dbReference type="InterPro" id="IPR013106">
    <property type="entry name" value="Ig_V-set"/>
</dbReference>
<dbReference type="STRING" id="56723.ENSLBEP00000000160"/>
<dbReference type="SUPFAM" id="SSF48726">
    <property type="entry name" value="Immunoglobulin"/>
    <property type="match status" value="2"/>
</dbReference>
<evidence type="ECO:0000256" key="3">
    <source>
        <dbReference type="ARBA" id="ARBA00022729"/>
    </source>
</evidence>
<dbReference type="SMART" id="SM00409">
    <property type="entry name" value="IG"/>
    <property type="match status" value="2"/>
</dbReference>
<dbReference type="InterPro" id="IPR036179">
    <property type="entry name" value="Ig-like_dom_sf"/>
</dbReference>
<dbReference type="GO" id="GO:0005886">
    <property type="term" value="C:plasma membrane"/>
    <property type="evidence" value="ECO:0007669"/>
    <property type="project" value="UniProtKB-SubCell"/>
</dbReference>
<feature type="transmembrane region" description="Helical" evidence="8">
    <location>
        <begin position="94"/>
        <end position="113"/>
    </location>
</feature>
<evidence type="ECO:0000313" key="11">
    <source>
        <dbReference type="Proteomes" id="UP000261660"/>
    </source>
</evidence>
<dbReference type="GO" id="GO:0002376">
    <property type="term" value="P:immune system process"/>
    <property type="evidence" value="ECO:0007669"/>
    <property type="project" value="UniProtKB-KW"/>
</dbReference>
<feature type="transmembrane region" description="Helical" evidence="8">
    <location>
        <begin position="38"/>
        <end position="57"/>
    </location>
</feature>
<keyword evidence="6" id="KW-1015">Disulfide bond</keyword>
<name>A0A3Q3DZB4_9LABR</name>
<evidence type="ECO:0000256" key="7">
    <source>
        <dbReference type="ARBA" id="ARBA00023180"/>
    </source>
</evidence>
<evidence type="ECO:0000256" key="2">
    <source>
        <dbReference type="ARBA" id="ARBA00022475"/>
    </source>
</evidence>
<keyword evidence="4" id="KW-0391">Immunity</keyword>
<dbReference type="InterPro" id="IPR007110">
    <property type="entry name" value="Ig-like_dom"/>
</dbReference>
<keyword evidence="11" id="KW-1185">Reference proteome</keyword>
<evidence type="ECO:0000256" key="5">
    <source>
        <dbReference type="ARBA" id="ARBA00023136"/>
    </source>
</evidence>
<dbReference type="Gene3D" id="2.60.40.10">
    <property type="entry name" value="Immunoglobulins"/>
    <property type="match status" value="2"/>
</dbReference>
<dbReference type="Proteomes" id="UP000261660">
    <property type="component" value="Unplaced"/>
</dbReference>
<reference evidence="10" key="1">
    <citation type="submission" date="2025-08" db="UniProtKB">
        <authorList>
            <consortium name="Ensembl"/>
        </authorList>
    </citation>
    <scope>IDENTIFICATION</scope>
</reference>
<dbReference type="InterPro" id="IPR003599">
    <property type="entry name" value="Ig_sub"/>
</dbReference>
<keyword evidence="3" id="KW-0732">Signal</keyword>
<dbReference type="InterPro" id="IPR052051">
    <property type="entry name" value="TCR_complex_component"/>
</dbReference>
<dbReference type="SMART" id="SM00406">
    <property type="entry name" value="IGv"/>
    <property type="match status" value="2"/>
</dbReference>
<evidence type="ECO:0000256" key="8">
    <source>
        <dbReference type="SAM" id="Phobius"/>
    </source>
</evidence>